<protein>
    <submittedName>
        <fullName evidence="2">Uncharacterized protein</fullName>
    </submittedName>
</protein>
<evidence type="ECO:0000256" key="1">
    <source>
        <dbReference type="SAM" id="Phobius"/>
    </source>
</evidence>
<feature type="transmembrane region" description="Helical" evidence="1">
    <location>
        <begin position="47"/>
        <end position="72"/>
    </location>
</feature>
<dbReference type="EMBL" id="JACHGV010000003">
    <property type="protein sequence ID" value="MBB6076105.1"/>
    <property type="molecule type" value="Genomic_DNA"/>
</dbReference>
<proteinExistence type="predicted"/>
<dbReference type="AlphaFoldDB" id="A0A7W9T8T6"/>
<keyword evidence="1" id="KW-0472">Membrane</keyword>
<comment type="caution">
    <text evidence="2">The sequence shown here is derived from an EMBL/GenBank/DDBJ whole genome shotgun (WGS) entry which is preliminary data.</text>
</comment>
<keyword evidence="3" id="KW-1185">Reference proteome</keyword>
<keyword evidence="1" id="KW-0812">Transmembrane</keyword>
<organism evidence="2 3">
    <name type="scientific">Streptomyces paradoxus</name>
    <dbReference type="NCBI Taxonomy" id="66375"/>
    <lineage>
        <taxon>Bacteria</taxon>
        <taxon>Bacillati</taxon>
        <taxon>Actinomycetota</taxon>
        <taxon>Actinomycetes</taxon>
        <taxon>Kitasatosporales</taxon>
        <taxon>Streptomycetaceae</taxon>
        <taxon>Streptomyces</taxon>
    </lineage>
</organism>
<sequence>MDERTLVGIGAIVIGIMLVFGSQALARRSMRNQNVFGRANREQPAMARAMPVVIGSGLALCGVLVLTGVLGVQ</sequence>
<gene>
    <name evidence="2" type="ORF">HNR57_002010</name>
</gene>
<feature type="transmembrane region" description="Helical" evidence="1">
    <location>
        <begin position="6"/>
        <end position="26"/>
    </location>
</feature>
<name>A0A7W9T8T6_9ACTN</name>
<dbReference type="Proteomes" id="UP000591537">
    <property type="component" value="Unassembled WGS sequence"/>
</dbReference>
<keyword evidence="1" id="KW-1133">Transmembrane helix</keyword>
<accession>A0A7W9T8T6</accession>
<dbReference type="RefSeq" id="WP_184559035.1">
    <property type="nucleotide sequence ID" value="NZ_BAAARS010000003.1"/>
</dbReference>
<evidence type="ECO:0000313" key="2">
    <source>
        <dbReference type="EMBL" id="MBB6076105.1"/>
    </source>
</evidence>
<reference evidence="2 3" key="1">
    <citation type="submission" date="2020-08" db="EMBL/GenBank/DDBJ databases">
        <title>Genomic Encyclopedia of Type Strains, Phase IV (KMG-IV): sequencing the most valuable type-strain genomes for metagenomic binning, comparative biology and taxonomic classification.</title>
        <authorList>
            <person name="Goeker M."/>
        </authorList>
    </citation>
    <scope>NUCLEOTIDE SEQUENCE [LARGE SCALE GENOMIC DNA]</scope>
    <source>
        <strain evidence="2 3">DSM 43350</strain>
    </source>
</reference>
<evidence type="ECO:0000313" key="3">
    <source>
        <dbReference type="Proteomes" id="UP000591537"/>
    </source>
</evidence>